<evidence type="ECO:0000256" key="2">
    <source>
        <dbReference type="ARBA" id="ARBA00022692"/>
    </source>
</evidence>
<gene>
    <name evidence="7" type="ORF">CLV35_0661</name>
</gene>
<evidence type="ECO:0000256" key="3">
    <source>
        <dbReference type="ARBA" id="ARBA00022989"/>
    </source>
</evidence>
<organism evidence="7 8">
    <name type="scientific">Motilibacter peucedani</name>
    <dbReference type="NCBI Taxonomy" id="598650"/>
    <lineage>
        <taxon>Bacteria</taxon>
        <taxon>Bacillati</taxon>
        <taxon>Actinomycetota</taxon>
        <taxon>Actinomycetes</taxon>
        <taxon>Motilibacterales</taxon>
        <taxon>Motilibacteraceae</taxon>
        <taxon>Motilibacter</taxon>
    </lineage>
</organism>
<feature type="transmembrane region" description="Helical" evidence="5">
    <location>
        <begin position="35"/>
        <end position="56"/>
    </location>
</feature>
<keyword evidence="2 5" id="KW-0812">Transmembrane</keyword>
<dbReference type="PANTHER" id="PTHR40060">
    <property type="entry name" value="UPF0316 PROTEIN YEBE"/>
    <property type="match status" value="1"/>
</dbReference>
<evidence type="ECO:0000259" key="6">
    <source>
        <dbReference type="Pfam" id="PF18955"/>
    </source>
</evidence>
<evidence type="ECO:0000313" key="7">
    <source>
        <dbReference type="EMBL" id="RKS80238.1"/>
    </source>
</evidence>
<accession>A0A420XTS9</accession>
<dbReference type="OrthoDB" id="3212306at2"/>
<protein>
    <submittedName>
        <fullName evidence="7">Uncharacterized protein YebE (UPF0316 family)</fullName>
    </submittedName>
</protein>
<keyword evidence="1" id="KW-1003">Cell membrane</keyword>
<evidence type="ECO:0000256" key="4">
    <source>
        <dbReference type="ARBA" id="ARBA00023136"/>
    </source>
</evidence>
<dbReference type="EMBL" id="RBWV01000009">
    <property type="protein sequence ID" value="RKS80238.1"/>
    <property type="molecule type" value="Genomic_DNA"/>
</dbReference>
<dbReference type="Pfam" id="PF18955">
    <property type="entry name" value="DUF5698"/>
    <property type="match status" value="1"/>
</dbReference>
<dbReference type="InterPro" id="IPR022930">
    <property type="entry name" value="UPF0316"/>
</dbReference>
<keyword evidence="4 5" id="KW-0472">Membrane</keyword>
<dbReference type="RefSeq" id="WP_121191950.1">
    <property type="nucleotide sequence ID" value="NZ_RBWV01000009.1"/>
</dbReference>
<keyword evidence="8" id="KW-1185">Reference proteome</keyword>
<dbReference type="PANTHER" id="PTHR40060:SF1">
    <property type="entry name" value="UPF0316 PROTEIN YEBE"/>
    <property type="match status" value="1"/>
</dbReference>
<evidence type="ECO:0000256" key="5">
    <source>
        <dbReference type="SAM" id="Phobius"/>
    </source>
</evidence>
<proteinExistence type="predicted"/>
<dbReference type="AlphaFoldDB" id="A0A420XTS9"/>
<dbReference type="InParanoid" id="A0A420XTS9"/>
<sequence length="187" mass="19559">MSATLRPLLVLALVLTEVGLWQWRVLLTGRGRTGLPVLLAILGAVLQVTAIAQVVTNVGETLTTAAYAAGVGGGVLLGVLVAARFAQEPVRVSVVTRDAALEGLLRERGWPVLAYAGSSGDAVVSVLQVLAPARRRTALLADLDALAPRTPRSVEVLDRASIAEEADEQALLPRVPLPRRPVAVSQA</sequence>
<reference evidence="7 8" key="1">
    <citation type="submission" date="2018-10" db="EMBL/GenBank/DDBJ databases">
        <title>Genomic Encyclopedia of Archaeal and Bacterial Type Strains, Phase II (KMG-II): from individual species to whole genera.</title>
        <authorList>
            <person name="Goeker M."/>
        </authorList>
    </citation>
    <scope>NUCLEOTIDE SEQUENCE [LARGE SCALE GENOMIC DNA]</scope>
    <source>
        <strain evidence="7 8">RP-AC37</strain>
    </source>
</reference>
<feature type="transmembrane region" description="Helical" evidence="5">
    <location>
        <begin position="6"/>
        <end position="23"/>
    </location>
</feature>
<evidence type="ECO:0000313" key="8">
    <source>
        <dbReference type="Proteomes" id="UP000281955"/>
    </source>
</evidence>
<feature type="transmembrane region" description="Helical" evidence="5">
    <location>
        <begin position="62"/>
        <end position="83"/>
    </location>
</feature>
<comment type="caution">
    <text evidence="7">The sequence shown here is derived from an EMBL/GenBank/DDBJ whole genome shotgun (WGS) entry which is preliminary data.</text>
</comment>
<dbReference type="InterPro" id="IPR044035">
    <property type="entry name" value="DUF5698"/>
</dbReference>
<name>A0A420XTS9_9ACTN</name>
<evidence type="ECO:0000256" key="1">
    <source>
        <dbReference type="ARBA" id="ARBA00022475"/>
    </source>
</evidence>
<feature type="domain" description="DUF5698" evidence="6">
    <location>
        <begin position="24"/>
        <end position="79"/>
    </location>
</feature>
<dbReference type="Proteomes" id="UP000281955">
    <property type="component" value="Unassembled WGS sequence"/>
</dbReference>
<keyword evidence="3 5" id="KW-1133">Transmembrane helix</keyword>